<keyword evidence="4" id="KW-1185">Reference proteome</keyword>
<protein>
    <submittedName>
        <fullName evidence="3">Zf-TFIIB domain-containing protein</fullName>
    </submittedName>
</protein>
<dbReference type="RefSeq" id="WP_214301530.1">
    <property type="nucleotide sequence ID" value="NZ_JAHDYS010000022.1"/>
</dbReference>
<evidence type="ECO:0000313" key="3">
    <source>
        <dbReference type="EMBL" id="MBT1073462.1"/>
    </source>
</evidence>
<evidence type="ECO:0000259" key="2">
    <source>
        <dbReference type="Pfam" id="PF13453"/>
    </source>
</evidence>
<dbReference type="Pfam" id="PF13453">
    <property type="entry name" value="Zn_ribbon_TFIIB"/>
    <property type="match status" value="2"/>
</dbReference>
<dbReference type="InterPro" id="IPR027392">
    <property type="entry name" value="TF_Znf"/>
</dbReference>
<reference evidence="3 4" key="1">
    <citation type="submission" date="2021-05" db="EMBL/GenBank/DDBJ databases">
        <title>The draft genome of Geobacter chapellei DSM 13688.</title>
        <authorList>
            <person name="Xu Z."/>
            <person name="Masuda Y."/>
            <person name="Itoh H."/>
            <person name="Senoo K."/>
        </authorList>
    </citation>
    <scope>NUCLEOTIDE SEQUENCE [LARGE SCALE GENOMIC DNA]</scope>
    <source>
        <strain evidence="3 4">DSM 13688</strain>
    </source>
</reference>
<comment type="caution">
    <text evidence="3">The sequence shown here is derived from an EMBL/GenBank/DDBJ whole genome shotgun (WGS) entry which is preliminary data.</text>
</comment>
<dbReference type="Proteomes" id="UP000784128">
    <property type="component" value="Unassembled WGS sequence"/>
</dbReference>
<evidence type="ECO:0000313" key="4">
    <source>
        <dbReference type="Proteomes" id="UP000784128"/>
    </source>
</evidence>
<gene>
    <name evidence="3" type="ORF">KJB30_16865</name>
</gene>
<organism evidence="3 4">
    <name type="scientific">Pelotalea chapellei</name>
    <dbReference type="NCBI Taxonomy" id="44671"/>
    <lineage>
        <taxon>Bacteria</taxon>
        <taxon>Pseudomonadati</taxon>
        <taxon>Thermodesulfobacteriota</taxon>
        <taxon>Desulfuromonadia</taxon>
        <taxon>Geobacterales</taxon>
        <taxon>Geobacteraceae</taxon>
        <taxon>Pelotalea</taxon>
    </lineage>
</organism>
<sequence length="235" mass="26160">MAHCSSCSAPLPPNSIICEYCGSRNDTDLAGIHYYTTHKTDSGRTCPRCSVSLRTINLKADGKFLIERCDQCCGLFFDPGELEALLDSTVSNVFEINRVRLDSINKVLGTGDYAITYIKCPVCCTLMNRMNFGAKSGVIVDRCKDHGVWLDGGELRHLFEWMKAGGKLLHQEKLEEEKKRQEKERDLELRKKSMDSATGRCPAEDDSSIFGGTSGSDTLNIVDVVATVVRFFTRI</sequence>
<feature type="compositionally biased region" description="Basic and acidic residues" evidence="1">
    <location>
        <begin position="175"/>
        <end position="194"/>
    </location>
</feature>
<feature type="region of interest" description="Disordered" evidence="1">
    <location>
        <begin position="175"/>
        <end position="203"/>
    </location>
</feature>
<name>A0ABS5UCS3_9BACT</name>
<proteinExistence type="predicted"/>
<feature type="domain" description="Transcription factor zinc-finger" evidence="2">
    <location>
        <begin position="45"/>
        <end position="87"/>
    </location>
</feature>
<evidence type="ECO:0000256" key="1">
    <source>
        <dbReference type="SAM" id="MobiDB-lite"/>
    </source>
</evidence>
<accession>A0ABS5UCS3</accession>
<feature type="domain" description="Transcription factor zinc-finger" evidence="2">
    <location>
        <begin position="119"/>
        <end position="159"/>
    </location>
</feature>
<dbReference type="EMBL" id="JAHDYS010000022">
    <property type="protein sequence ID" value="MBT1073462.1"/>
    <property type="molecule type" value="Genomic_DNA"/>
</dbReference>